<dbReference type="InterPro" id="IPR020940">
    <property type="entry name" value="Thymidylate_synthase_AS"/>
</dbReference>
<dbReference type="GO" id="GO:0004799">
    <property type="term" value="F:thymidylate synthase activity"/>
    <property type="evidence" value="ECO:0007669"/>
    <property type="project" value="UniProtKB-EC"/>
</dbReference>
<dbReference type="InterPro" id="IPR000398">
    <property type="entry name" value="Thymidylate_synthase"/>
</dbReference>
<evidence type="ECO:0000256" key="3">
    <source>
        <dbReference type="ARBA" id="ARBA00022679"/>
    </source>
</evidence>
<evidence type="ECO:0000256" key="2">
    <source>
        <dbReference type="ARBA" id="ARBA00022603"/>
    </source>
</evidence>
<sequence length="300" mass="34582">MLRKKNKDTRKSEEYQYLDLISDILEEGSLEEGRNGLTKSIFGAAMHFSLENGTIPLLTTKRVAWKTCLKELLWFIKGDTNNENLQKEGVTIWNDNASREFLDSRGLTHLRENDLGPVYGHQWRHFNAPYTTCNEKYDGEGVDQLAQIIKCLKDPLQRTSRRMVMCAWNPCQLDEMALPPCHILAQFNVTGGNKLSCCMFQRSGDVGLGVPFNIASYSFLTHLLAKHCDLEPFEFIYYLGNCHIYDSHLNAIQEQVTKTPHAFPTLTINVKRENINDYVLDDFEVRNYKHHEVIKMKMVA</sequence>
<dbReference type="GO" id="GO:0005739">
    <property type="term" value="C:mitochondrion"/>
    <property type="evidence" value="ECO:0007669"/>
    <property type="project" value="TreeGrafter"/>
</dbReference>
<protein>
    <recommendedName>
        <fullName evidence="1">thymidylate synthase</fullName>
        <ecNumber evidence="1">2.1.1.45</ecNumber>
    </recommendedName>
</protein>
<dbReference type="HAMAP" id="MF_00008">
    <property type="entry name" value="Thymidy_synth_bact"/>
    <property type="match status" value="1"/>
</dbReference>
<dbReference type="InterPro" id="IPR045097">
    <property type="entry name" value="Thymidate_synth/dCMP_Mease"/>
</dbReference>
<dbReference type="EMBL" id="MN740079">
    <property type="protein sequence ID" value="QHT86986.1"/>
    <property type="molecule type" value="Genomic_DNA"/>
</dbReference>
<dbReference type="Gene3D" id="3.30.572.10">
    <property type="entry name" value="Thymidylate synthase/dCMP hydroxymethylase domain"/>
    <property type="match status" value="1"/>
</dbReference>
<dbReference type="InterPro" id="IPR023451">
    <property type="entry name" value="Thymidate_synth/dCMP_Mease_dom"/>
</dbReference>
<accession>A0A6C0I3Q3</accession>
<dbReference type="PANTHER" id="PTHR11548">
    <property type="entry name" value="THYMIDYLATE SYNTHASE 1"/>
    <property type="match status" value="1"/>
</dbReference>
<dbReference type="GO" id="GO:0032259">
    <property type="term" value="P:methylation"/>
    <property type="evidence" value="ECO:0007669"/>
    <property type="project" value="UniProtKB-KW"/>
</dbReference>
<dbReference type="EC" id="2.1.1.45" evidence="1"/>
<keyword evidence="2" id="KW-0489">Methyltransferase</keyword>
<dbReference type="CDD" id="cd00351">
    <property type="entry name" value="TS_Pyrimidine_HMase"/>
    <property type="match status" value="1"/>
</dbReference>
<dbReference type="SUPFAM" id="SSF55831">
    <property type="entry name" value="Thymidylate synthase/dCMP hydroxymethylase"/>
    <property type="match status" value="1"/>
</dbReference>
<dbReference type="PROSITE" id="PS00091">
    <property type="entry name" value="THYMIDYLATE_SYNTHASE"/>
    <property type="match status" value="1"/>
</dbReference>
<dbReference type="PRINTS" id="PR00108">
    <property type="entry name" value="THYMDSNTHASE"/>
</dbReference>
<reference evidence="6" key="1">
    <citation type="journal article" date="2020" name="Nature">
        <title>Giant virus diversity and host interactions through global metagenomics.</title>
        <authorList>
            <person name="Schulz F."/>
            <person name="Roux S."/>
            <person name="Paez-Espino D."/>
            <person name="Jungbluth S."/>
            <person name="Walsh D.A."/>
            <person name="Denef V.J."/>
            <person name="McMahon K.D."/>
            <person name="Konstantinidis K.T."/>
            <person name="Eloe-Fadrosh E.A."/>
            <person name="Kyrpides N.C."/>
            <person name="Woyke T."/>
        </authorList>
    </citation>
    <scope>NUCLEOTIDE SEQUENCE</scope>
    <source>
        <strain evidence="6">GVMAG-M-3300023184-18</strain>
    </source>
</reference>
<dbReference type="Pfam" id="PF00303">
    <property type="entry name" value="Thymidylat_synt"/>
    <property type="match status" value="1"/>
</dbReference>
<evidence type="ECO:0000259" key="5">
    <source>
        <dbReference type="Pfam" id="PF00303"/>
    </source>
</evidence>
<dbReference type="GO" id="GO:0005829">
    <property type="term" value="C:cytosol"/>
    <property type="evidence" value="ECO:0007669"/>
    <property type="project" value="TreeGrafter"/>
</dbReference>
<dbReference type="GO" id="GO:0006231">
    <property type="term" value="P:dTMP biosynthetic process"/>
    <property type="evidence" value="ECO:0007669"/>
    <property type="project" value="InterPro"/>
</dbReference>
<dbReference type="PANTHER" id="PTHR11548:SF1">
    <property type="entry name" value="THYMIDYLATE SYNTHASE 1"/>
    <property type="match status" value="1"/>
</dbReference>
<keyword evidence="3" id="KW-0808">Transferase</keyword>
<evidence type="ECO:0000256" key="1">
    <source>
        <dbReference type="ARBA" id="ARBA00011947"/>
    </source>
</evidence>
<feature type="domain" description="Thymidylate synthase/dCMP hydroxymethylase" evidence="5">
    <location>
        <begin position="16"/>
        <end position="299"/>
    </location>
</feature>
<proteinExistence type="inferred from homology"/>
<evidence type="ECO:0000256" key="4">
    <source>
        <dbReference type="ARBA" id="ARBA00022727"/>
    </source>
</evidence>
<organism evidence="6">
    <name type="scientific">viral metagenome</name>
    <dbReference type="NCBI Taxonomy" id="1070528"/>
    <lineage>
        <taxon>unclassified sequences</taxon>
        <taxon>metagenomes</taxon>
        <taxon>organismal metagenomes</taxon>
    </lineage>
</organism>
<keyword evidence="4" id="KW-0545">Nucleotide biosynthesis</keyword>
<dbReference type="AlphaFoldDB" id="A0A6C0I3Q3"/>
<dbReference type="InterPro" id="IPR036926">
    <property type="entry name" value="Thymidate_synth/dCMP_Mease_sf"/>
</dbReference>
<dbReference type="FunFam" id="3.30.572.10:FF:000013">
    <property type="entry name" value="Thymidylate synthase"/>
    <property type="match status" value="1"/>
</dbReference>
<evidence type="ECO:0000313" key="6">
    <source>
        <dbReference type="EMBL" id="QHT86986.1"/>
    </source>
</evidence>
<dbReference type="NCBIfam" id="TIGR03284">
    <property type="entry name" value="thym_sym"/>
    <property type="match status" value="1"/>
</dbReference>
<name>A0A6C0I3Q3_9ZZZZ</name>